<dbReference type="SUPFAM" id="SSF46938">
    <property type="entry name" value="CRAL/TRIO N-terminal domain"/>
    <property type="match status" value="1"/>
</dbReference>
<dbReference type="EMBL" id="JH711590">
    <property type="protein sequence ID" value="EIW74846.1"/>
    <property type="molecule type" value="Genomic_DNA"/>
</dbReference>
<reference evidence="3" key="1">
    <citation type="journal article" date="2012" name="Science">
        <title>The Paleozoic origin of enzymatic lignin decomposition reconstructed from 31 fungal genomes.</title>
        <authorList>
            <person name="Floudas D."/>
            <person name="Binder M."/>
            <person name="Riley R."/>
            <person name="Barry K."/>
            <person name="Blanchette R.A."/>
            <person name="Henrissat B."/>
            <person name="Martinez A.T."/>
            <person name="Otillar R."/>
            <person name="Spatafora J.W."/>
            <person name="Yadav J.S."/>
            <person name="Aerts A."/>
            <person name="Benoit I."/>
            <person name="Boyd A."/>
            <person name="Carlson A."/>
            <person name="Copeland A."/>
            <person name="Coutinho P.M."/>
            <person name="de Vries R.P."/>
            <person name="Ferreira P."/>
            <person name="Findley K."/>
            <person name="Foster B."/>
            <person name="Gaskell J."/>
            <person name="Glotzer D."/>
            <person name="Gorecki P."/>
            <person name="Heitman J."/>
            <person name="Hesse C."/>
            <person name="Hori C."/>
            <person name="Igarashi K."/>
            <person name="Jurgens J.A."/>
            <person name="Kallen N."/>
            <person name="Kersten P."/>
            <person name="Kohler A."/>
            <person name="Kuees U."/>
            <person name="Kumar T.K.A."/>
            <person name="Kuo A."/>
            <person name="LaButti K."/>
            <person name="Larrondo L.F."/>
            <person name="Lindquist E."/>
            <person name="Ling A."/>
            <person name="Lombard V."/>
            <person name="Lucas S."/>
            <person name="Lundell T."/>
            <person name="Martin R."/>
            <person name="McLaughlin D.J."/>
            <person name="Morgenstern I."/>
            <person name="Morin E."/>
            <person name="Murat C."/>
            <person name="Nagy L.G."/>
            <person name="Nolan M."/>
            <person name="Ohm R.A."/>
            <person name="Patyshakuliyeva A."/>
            <person name="Rokas A."/>
            <person name="Ruiz-Duenas F.J."/>
            <person name="Sabat G."/>
            <person name="Salamov A."/>
            <person name="Samejima M."/>
            <person name="Schmutz J."/>
            <person name="Slot J.C."/>
            <person name="St John F."/>
            <person name="Stenlid J."/>
            <person name="Sun H."/>
            <person name="Sun S."/>
            <person name="Syed K."/>
            <person name="Tsang A."/>
            <person name="Wiebenga A."/>
            <person name="Young D."/>
            <person name="Pisabarro A."/>
            <person name="Eastwood D.C."/>
            <person name="Martin F."/>
            <person name="Cullen D."/>
            <person name="Grigoriev I.V."/>
            <person name="Hibbett D.S."/>
        </authorList>
    </citation>
    <scope>NUCLEOTIDE SEQUENCE [LARGE SCALE GENOMIC DNA]</scope>
    <source>
        <strain evidence="3">RWD-64-598 SS2</strain>
    </source>
</reference>
<sequence>MVLDGIDHGVEGYPSDGLQLAMCFILSLDYIVQDNTLPIGTIIVTSDLRWYHSMSQLYGSLEDIVQPIPIDYYEPQNTLTRSFSKHEWIALRKLRLRLPQILRDAFPLSPKTRQNPVNLWGIVVHPSIMRRDARISVVLMKFLREKRLNVEEAAALLSATLEWREHVNVEAASKIYYPDFNACYGKDREERPVIGLFDVRNSKCIAIMEQESRLLDFETVDQVIHIHGISTLRDRSHKNCKTLKHYPGLIYQTICLDSSSTINSGYEILKGPGGICPCGRGDASSWLGSMIATYTACCALTETFLTTRLPRGHAGGYQDPDADDHDLDYTLEEILSDSPVVLRDTDNPATRHRSTSAGTTNVSLSGGSASGSPMQICRSLPHSRNPALIASTTGSPMRISPTSPVLVMTSEYGANRDAPQNEAAIASSLPVSTPSTYPINAQREWDDLTSRRLYSDNTPAWPTPHDT</sequence>
<evidence type="ECO:0008006" key="4">
    <source>
        <dbReference type="Google" id="ProtNLM"/>
    </source>
</evidence>
<accession>A0A5M3M7F0</accession>
<keyword evidence="3" id="KW-1185">Reference proteome</keyword>
<dbReference type="KEGG" id="cput:CONPUDRAFT_147469"/>
<dbReference type="PANTHER" id="PTHR45932:SF17">
    <property type="entry name" value="CELLULAR RETINALDEHYDE-BINDING_TRIPLE FUNCTION DOMAIN-CONTAINING PROTEIN"/>
    <property type="match status" value="1"/>
</dbReference>
<dbReference type="InterPro" id="IPR036865">
    <property type="entry name" value="CRAL-TRIO_dom_sf"/>
</dbReference>
<dbReference type="GO" id="GO:0008289">
    <property type="term" value="F:lipid binding"/>
    <property type="evidence" value="ECO:0007669"/>
    <property type="project" value="InterPro"/>
</dbReference>
<dbReference type="InterPro" id="IPR036273">
    <property type="entry name" value="CRAL/TRIO_N_dom_sf"/>
</dbReference>
<gene>
    <name evidence="2" type="ORF">CONPUDRAFT_147469</name>
</gene>
<dbReference type="PANTHER" id="PTHR45932">
    <property type="entry name" value="PATELLIN-1"/>
    <property type="match status" value="1"/>
</dbReference>
<dbReference type="OrthoDB" id="75724at2759"/>
<name>A0A5M3M7F0_CONPW</name>
<evidence type="ECO:0000313" key="3">
    <source>
        <dbReference type="Proteomes" id="UP000053558"/>
    </source>
</evidence>
<organism evidence="2 3">
    <name type="scientific">Coniophora puteana (strain RWD-64-598)</name>
    <name type="common">Brown rot fungus</name>
    <dbReference type="NCBI Taxonomy" id="741705"/>
    <lineage>
        <taxon>Eukaryota</taxon>
        <taxon>Fungi</taxon>
        <taxon>Dikarya</taxon>
        <taxon>Basidiomycota</taxon>
        <taxon>Agaricomycotina</taxon>
        <taxon>Agaricomycetes</taxon>
        <taxon>Agaricomycetidae</taxon>
        <taxon>Boletales</taxon>
        <taxon>Coniophorineae</taxon>
        <taxon>Coniophoraceae</taxon>
        <taxon>Coniophora</taxon>
    </lineage>
</organism>
<dbReference type="Gene3D" id="3.40.525.10">
    <property type="entry name" value="CRAL-TRIO lipid binding domain"/>
    <property type="match status" value="1"/>
</dbReference>
<dbReference type="GeneID" id="19202328"/>
<evidence type="ECO:0000256" key="1">
    <source>
        <dbReference type="SAM" id="MobiDB-lite"/>
    </source>
</evidence>
<dbReference type="AlphaFoldDB" id="A0A5M3M7F0"/>
<dbReference type="Proteomes" id="UP000053558">
    <property type="component" value="Unassembled WGS sequence"/>
</dbReference>
<dbReference type="RefSeq" id="XP_007774914.1">
    <property type="nucleotide sequence ID" value="XM_007776724.1"/>
</dbReference>
<feature type="compositionally biased region" description="Polar residues" evidence="1">
    <location>
        <begin position="355"/>
        <end position="373"/>
    </location>
</feature>
<feature type="region of interest" description="Disordered" evidence="1">
    <location>
        <begin position="342"/>
        <end position="374"/>
    </location>
</feature>
<protein>
    <recommendedName>
        <fullName evidence="4">CRAL-TRIO domain-containing protein</fullName>
    </recommendedName>
</protein>
<dbReference type="InterPro" id="IPR044834">
    <property type="entry name" value="PATL"/>
</dbReference>
<evidence type="ECO:0000313" key="2">
    <source>
        <dbReference type="EMBL" id="EIW74846.1"/>
    </source>
</evidence>
<comment type="caution">
    <text evidence="2">The sequence shown here is derived from an EMBL/GenBank/DDBJ whole genome shotgun (WGS) entry which is preliminary data.</text>
</comment>
<proteinExistence type="predicted"/>